<protein>
    <submittedName>
        <fullName evidence="4">Dihydroxyacetone kinase, L subunit</fullName>
    </submittedName>
</protein>
<dbReference type="PANTHER" id="PTHR28629">
    <property type="entry name" value="TRIOKINASE/FMN CYCLASE"/>
    <property type="match status" value="1"/>
</dbReference>
<evidence type="ECO:0000256" key="2">
    <source>
        <dbReference type="ARBA" id="ARBA00022777"/>
    </source>
</evidence>
<dbReference type="Pfam" id="PF02734">
    <property type="entry name" value="Dak2"/>
    <property type="match status" value="1"/>
</dbReference>
<dbReference type="InterPro" id="IPR036117">
    <property type="entry name" value="DhaL_dom_sf"/>
</dbReference>
<keyword evidence="2 4" id="KW-0418">Kinase</keyword>
<dbReference type="Gene3D" id="1.25.40.340">
    <property type="match status" value="1"/>
</dbReference>
<accession>A0ABN0DNR7</accession>
<organism evidence="4 5">
    <name type="scientific">Selenomonas noxia F0398</name>
    <dbReference type="NCBI Taxonomy" id="702437"/>
    <lineage>
        <taxon>Bacteria</taxon>
        <taxon>Bacillati</taxon>
        <taxon>Bacillota</taxon>
        <taxon>Negativicutes</taxon>
        <taxon>Selenomonadales</taxon>
        <taxon>Selenomonadaceae</taxon>
        <taxon>Selenomonas</taxon>
    </lineage>
</organism>
<dbReference type="PROSITE" id="PS51480">
    <property type="entry name" value="DHAL"/>
    <property type="match status" value="1"/>
</dbReference>
<keyword evidence="5" id="KW-1185">Reference proteome</keyword>
<dbReference type="NCBIfam" id="TIGR02365">
    <property type="entry name" value="dha_L_ycgS"/>
    <property type="match status" value="1"/>
</dbReference>
<evidence type="ECO:0000313" key="5">
    <source>
        <dbReference type="Proteomes" id="UP000003175"/>
    </source>
</evidence>
<dbReference type="SMART" id="SM01120">
    <property type="entry name" value="Dak2"/>
    <property type="match status" value="1"/>
</dbReference>
<evidence type="ECO:0000256" key="1">
    <source>
        <dbReference type="ARBA" id="ARBA00022679"/>
    </source>
</evidence>
<name>A0ABN0DNR7_9FIRM</name>
<feature type="domain" description="DhaL" evidence="3">
    <location>
        <begin position="20"/>
        <end position="221"/>
    </location>
</feature>
<dbReference type="PANTHER" id="PTHR28629:SF4">
    <property type="entry name" value="TRIOKINASE_FMN CYCLASE"/>
    <property type="match status" value="1"/>
</dbReference>
<keyword evidence="1" id="KW-0808">Transferase</keyword>
<dbReference type="SUPFAM" id="SSF101473">
    <property type="entry name" value="DhaL-like"/>
    <property type="match status" value="1"/>
</dbReference>
<evidence type="ECO:0000313" key="4">
    <source>
        <dbReference type="EMBL" id="EHG23987.1"/>
    </source>
</evidence>
<sequence length="225" mass="24165">MHKNMESSNFYWKAGVTEMANVRDAVNAVIAAIMAQKDYLTALDAKTGDGDHGLNMARGFTAAQERLAELPGDAPVQDVLHHIGRAFIENVGGAAGPLYGIAFVRAGEAVNAKTRLDVASFEKLFTAGIEAIQRRGRAEYGDKTMLDALIPIRDAFRSENADGKSLRECLEDALDAGRAGAEYTKTIAARRGRAAIIGERSIGVEDPGAMSSLIMFRALCSYLRG</sequence>
<comment type="caution">
    <text evidence="4">The sequence shown here is derived from an EMBL/GenBank/DDBJ whole genome shotgun (WGS) entry which is preliminary data.</text>
</comment>
<dbReference type="InterPro" id="IPR004007">
    <property type="entry name" value="DhaL_dom"/>
</dbReference>
<gene>
    <name evidence="4" type="ORF">HMPREF9432_01661</name>
</gene>
<dbReference type="Proteomes" id="UP000003175">
    <property type="component" value="Unassembled WGS sequence"/>
</dbReference>
<proteinExistence type="predicted"/>
<evidence type="ECO:0000259" key="3">
    <source>
        <dbReference type="PROSITE" id="PS51480"/>
    </source>
</evidence>
<dbReference type="InterPro" id="IPR050861">
    <property type="entry name" value="Dihydroxyacetone_Kinase"/>
</dbReference>
<dbReference type="GO" id="GO:0016301">
    <property type="term" value="F:kinase activity"/>
    <property type="evidence" value="ECO:0007669"/>
    <property type="project" value="UniProtKB-KW"/>
</dbReference>
<dbReference type="InterPro" id="IPR012737">
    <property type="entry name" value="DhaK_L_YcgS"/>
</dbReference>
<reference evidence="4 5" key="1">
    <citation type="submission" date="2011-08" db="EMBL/GenBank/DDBJ databases">
        <title>The Genome Sequence of Selenomonas noxia F0398.</title>
        <authorList>
            <consortium name="The Broad Institute Genome Sequencing Platform"/>
            <person name="Earl A."/>
            <person name="Ward D."/>
            <person name="Feldgarden M."/>
            <person name="Gevers D."/>
            <person name="Izard J."/>
            <person name="Ganesan A."/>
            <person name="Blanton J.M."/>
            <person name="Baranova O.V."/>
            <person name="Tanner A.C."/>
            <person name="Dewhirst F.E."/>
            <person name="Young S.K."/>
            <person name="Zeng Q."/>
            <person name="Gargeya S."/>
            <person name="Fitzgerald M."/>
            <person name="Haas B."/>
            <person name="Abouelleil A."/>
            <person name="Alvarado L."/>
            <person name="Arachchi H.M."/>
            <person name="Berlin A."/>
            <person name="Brown A."/>
            <person name="Chapman S.B."/>
            <person name="Chen Z."/>
            <person name="Dunbar C."/>
            <person name="Freedman E."/>
            <person name="Gearin G."/>
            <person name="Gellesch M."/>
            <person name="Goldberg J."/>
            <person name="Griggs A."/>
            <person name="Gujja S."/>
            <person name="Heiman D."/>
            <person name="Howarth C."/>
            <person name="Larson L."/>
            <person name="Lui A."/>
            <person name="MacDonald P.J.P."/>
            <person name="Montmayeur A."/>
            <person name="Murphy C."/>
            <person name="Neiman D."/>
            <person name="Pearson M."/>
            <person name="Priest M."/>
            <person name="Roberts A."/>
            <person name="Saif S."/>
            <person name="Shea T."/>
            <person name="Shenoy N."/>
            <person name="Sisk P."/>
            <person name="Stolte C."/>
            <person name="Sykes S."/>
            <person name="Wortman J."/>
            <person name="Nusbaum C."/>
            <person name="Birren B."/>
        </authorList>
    </citation>
    <scope>NUCLEOTIDE SEQUENCE [LARGE SCALE GENOMIC DNA]</scope>
    <source>
        <strain evidence="4 5">F0398</strain>
    </source>
</reference>
<dbReference type="EMBL" id="ADGH01000016">
    <property type="protein sequence ID" value="EHG23987.1"/>
    <property type="molecule type" value="Genomic_DNA"/>
</dbReference>